<evidence type="ECO:0008006" key="3">
    <source>
        <dbReference type="Google" id="ProtNLM"/>
    </source>
</evidence>
<protein>
    <recommendedName>
        <fullName evidence="3">Integrase catalytic domain-containing protein</fullName>
    </recommendedName>
</protein>
<dbReference type="InterPro" id="IPR012337">
    <property type="entry name" value="RNaseH-like_sf"/>
</dbReference>
<reference evidence="1 2" key="1">
    <citation type="submission" date="2018-09" db="EMBL/GenBank/DDBJ databases">
        <title>Genomic investigation of the strawberry pathogen Phytophthora fragariae indicates pathogenicity is determined by transcriptional variation in three key races.</title>
        <authorList>
            <person name="Adams T.M."/>
            <person name="Armitage A.D."/>
            <person name="Sobczyk M.K."/>
            <person name="Bates H.J."/>
            <person name="Dunwell J.M."/>
            <person name="Nellist C.F."/>
            <person name="Harrison R.J."/>
        </authorList>
    </citation>
    <scope>NUCLEOTIDE SEQUENCE [LARGE SCALE GENOMIC DNA]</scope>
    <source>
        <strain evidence="1 2">SCRP249</strain>
    </source>
</reference>
<dbReference type="AlphaFoldDB" id="A0A6A3MMM7"/>
<dbReference type="Proteomes" id="UP000429607">
    <property type="component" value="Unassembled WGS sequence"/>
</dbReference>
<evidence type="ECO:0000313" key="2">
    <source>
        <dbReference type="Proteomes" id="UP000429607"/>
    </source>
</evidence>
<organism evidence="1 2">
    <name type="scientific">Phytophthora rubi</name>
    <dbReference type="NCBI Taxonomy" id="129364"/>
    <lineage>
        <taxon>Eukaryota</taxon>
        <taxon>Sar</taxon>
        <taxon>Stramenopiles</taxon>
        <taxon>Oomycota</taxon>
        <taxon>Peronosporomycetes</taxon>
        <taxon>Peronosporales</taxon>
        <taxon>Peronosporaceae</taxon>
        <taxon>Phytophthora</taxon>
    </lineage>
</organism>
<dbReference type="SUPFAM" id="SSF53098">
    <property type="entry name" value="Ribonuclease H-like"/>
    <property type="match status" value="1"/>
</dbReference>
<dbReference type="GO" id="GO:0003676">
    <property type="term" value="F:nucleic acid binding"/>
    <property type="evidence" value="ECO:0007669"/>
    <property type="project" value="InterPro"/>
</dbReference>
<gene>
    <name evidence="1" type="ORF">PR001_g9860</name>
</gene>
<comment type="caution">
    <text evidence="1">The sequence shown here is derived from an EMBL/GenBank/DDBJ whole genome shotgun (WGS) entry which is preliminary data.</text>
</comment>
<dbReference type="InterPro" id="IPR036397">
    <property type="entry name" value="RNaseH_sf"/>
</dbReference>
<accession>A0A6A3MMM7</accession>
<evidence type="ECO:0000313" key="1">
    <source>
        <dbReference type="EMBL" id="KAE9034144.1"/>
    </source>
</evidence>
<dbReference type="EMBL" id="QXFV01000560">
    <property type="protein sequence ID" value="KAE9034144.1"/>
    <property type="molecule type" value="Genomic_DNA"/>
</dbReference>
<name>A0A6A3MMM7_9STRA</name>
<dbReference type="Gene3D" id="3.30.420.10">
    <property type="entry name" value="Ribonuclease H-like superfamily/Ribonuclease H"/>
    <property type="match status" value="1"/>
</dbReference>
<proteinExistence type="predicted"/>
<sequence>MQVAAREGFTGMANIVVELAYPLREKCSRAHLDSVQHCVAKLKAYAPGYRVIFLKSDNAAEYVGGEFAAFCDKKEIVQEFSTPYSPSRTVSCGFTEGKADTFLFVKIDGAELMIVLVYVDACSCLGRVTRRWHRSSSLWRTLML</sequence>